<dbReference type="Pfam" id="PF05163">
    <property type="entry name" value="DinB"/>
    <property type="match status" value="1"/>
</dbReference>
<accession>A0A0D0F5U9</accession>
<name>A0A0D0F5U9_9SPHI</name>
<sequence length="166" mass="19189">MYRSIEDFENDWKNEESSTLQIFRNITDETKSIKIHENVRALDRLAWHITQTIPEMGSHAGLMTESPLNGLPIPERFEEIIKIYQEYNTILLKRVKSKWTDSTLSDKVDMYGQVWTKGQVLSVFVAHQTHHRGQMTVIMRMVGLPVPGVYGPAKEEWVNMGVPAME</sequence>
<gene>
    <name evidence="4" type="ORF">TH53_11545</name>
</gene>
<dbReference type="EMBL" id="JXRA01000048">
    <property type="protein sequence ID" value="KIO76998.1"/>
    <property type="molecule type" value="Genomic_DNA"/>
</dbReference>
<evidence type="ECO:0000256" key="3">
    <source>
        <dbReference type="PIRSR" id="PIRSR607837-1"/>
    </source>
</evidence>
<dbReference type="Gene3D" id="1.20.120.450">
    <property type="entry name" value="dinb family like domain"/>
    <property type="match status" value="1"/>
</dbReference>
<evidence type="ECO:0000313" key="4">
    <source>
        <dbReference type="EMBL" id="KIO76998.1"/>
    </source>
</evidence>
<keyword evidence="2 3" id="KW-0479">Metal-binding</keyword>
<proteinExistence type="inferred from homology"/>
<dbReference type="Proteomes" id="UP000032049">
    <property type="component" value="Unassembled WGS sequence"/>
</dbReference>
<dbReference type="OrthoDB" id="119432at2"/>
<evidence type="ECO:0000256" key="2">
    <source>
        <dbReference type="ARBA" id="ARBA00022723"/>
    </source>
</evidence>
<comment type="similarity">
    <text evidence="1">Belongs to the DinB family.</text>
</comment>
<protein>
    <recommendedName>
        <fullName evidence="6">DinB protein</fullName>
    </recommendedName>
</protein>
<dbReference type="RefSeq" id="WP_041882106.1">
    <property type="nucleotide sequence ID" value="NZ_CP157278.1"/>
</dbReference>
<evidence type="ECO:0008006" key="6">
    <source>
        <dbReference type="Google" id="ProtNLM"/>
    </source>
</evidence>
<feature type="binding site" evidence="3">
    <location>
        <position position="131"/>
    </location>
    <ligand>
        <name>a divalent metal cation</name>
        <dbReference type="ChEBI" id="CHEBI:60240"/>
    </ligand>
</feature>
<keyword evidence="5" id="KW-1185">Reference proteome</keyword>
<dbReference type="SUPFAM" id="SSF109854">
    <property type="entry name" value="DinB/YfiT-like putative metalloenzymes"/>
    <property type="match status" value="1"/>
</dbReference>
<dbReference type="STRING" id="1503925.TH53_11545"/>
<feature type="binding site" evidence="3">
    <location>
        <position position="127"/>
    </location>
    <ligand>
        <name>a divalent metal cation</name>
        <dbReference type="ChEBI" id="CHEBI:60240"/>
    </ligand>
</feature>
<evidence type="ECO:0000313" key="5">
    <source>
        <dbReference type="Proteomes" id="UP000032049"/>
    </source>
</evidence>
<dbReference type="InterPro" id="IPR034660">
    <property type="entry name" value="DinB/YfiT-like"/>
</dbReference>
<evidence type="ECO:0000256" key="1">
    <source>
        <dbReference type="ARBA" id="ARBA00008635"/>
    </source>
</evidence>
<dbReference type="GO" id="GO:0046872">
    <property type="term" value="F:metal ion binding"/>
    <property type="evidence" value="ECO:0007669"/>
    <property type="project" value="UniProtKB-KW"/>
</dbReference>
<feature type="binding site" evidence="3">
    <location>
        <position position="48"/>
    </location>
    <ligand>
        <name>a divalent metal cation</name>
        <dbReference type="ChEBI" id="CHEBI:60240"/>
    </ligand>
</feature>
<comment type="caution">
    <text evidence="4">The sequence shown here is derived from an EMBL/GenBank/DDBJ whole genome shotgun (WGS) entry which is preliminary data.</text>
</comment>
<dbReference type="AlphaFoldDB" id="A0A0D0F5U9"/>
<reference evidence="4 5" key="1">
    <citation type="submission" date="2015-01" db="EMBL/GenBank/DDBJ databases">
        <title>Draft genome sequence of Pedobacter sp. NL19 isolated from sludge of an effluent treatment pond in an abandoned uranium mine.</title>
        <authorList>
            <person name="Santos T."/>
            <person name="Caetano T."/>
            <person name="Covas C."/>
            <person name="Cruz A."/>
            <person name="Mendo S."/>
        </authorList>
    </citation>
    <scope>NUCLEOTIDE SEQUENCE [LARGE SCALE GENOMIC DNA]</scope>
    <source>
        <strain evidence="4 5">NL19</strain>
    </source>
</reference>
<dbReference type="InterPro" id="IPR007837">
    <property type="entry name" value="DinB"/>
</dbReference>
<organism evidence="4 5">
    <name type="scientific">Pedobacter lusitanus</name>
    <dbReference type="NCBI Taxonomy" id="1503925"/>
    <lineage>
        <taxon>Bacteria</taxon>
        <taxon>Pseudomonadati</taxon>
        <taxon>Bacteroidota</taxon>
        <taxon>Sphingobacteriia</taxon>
        <taxon>Sphingobacteriales</taxon>
        <taxon>Sphingobacteriaceae</taxon>
        <taxon>Pedobacter</taxon>
    </lineage>
</organism>